<dbReference type="InterPro" id="IPR005746">
    <property type="entry name" value="Thioredoxin"/>
</dbReference>
<protein>
    <recommendedName>
        <fullName evidence="2 7">Thioredoxin</fullName>
    </recommendedName>
</protein>
<organism evidence="10 11">
    <name type="scientific">Anaerovorax odorimutans</name>
    <dbReference type="NCBI Taxonomy" id="109327"/>
    <lineage>
        <taxon>Bacteria</taxon>
        <taxon>Bacillati</taxon>
        <taxon>Bacillota</taxon>
        <taxon>Clostridia</taxon>
        <taxon>Peptostreptococcales</taxon>
        <taxon>Anaerovoracaceae</taxon>
        <taxon>Anaerovorax</taxon>
    </lineage>
</organism>
<dbReference type="InterPro" id="IPR013766">
    <property type="entry name" value="Thioredoxin_domain"/>
</dbReference>
<dbReference type="NCBIfam" id="TIGR01068">
    <property type="entry name" value="thioredoxin"/>
    <property type="match status" value="1"/>
</dbReference>
<dbReference type="InterPro" id="IPR017937">
    <property type="entry name" value="Thioredoxin_CS"/>
</dbReference>
<keyword evidence="11" id="KW-1185">Reference proteome</keyword>
<dbReference type="Pfam" id="PF00085">
    <property type="entry name" value="Thioredoxin"/>
    <property type="match status" value="1"/>
</dbReference>
<comment type="caution">
    <text evidence="10">The sequence shown here is derived from an EMBL/GenBank/DDBJ whole genome shotgun (WGS) entry which is preliminary data.</text>
</comment>
<dbReference type="Gene3D" id="3.40.30.10">
    <property type="entry name" value="Glutaredoxin"/>
    <property type="match status" value="1"/>
</dbReference>
<dbReference type="RefSeq" id="WP_256130728.1">
    <property type="nucleotide sequence ID" value="NZ_JANFXK010000001.1"/>
</dbReference>
<evidence type="ECO:0000256" key="3">
    <source>
        <dbReference type="ARBA" id="ARBA00022448"/>
    </source>
</evidence>
<evidence type="ECO:0000259" key="9">
    <source>
        <dbReference type="PROSITE" id="PS51352"/>
    </source>
</evidence>
<evidence type="ECO:0000256" key="2">
    <source>
        <dbReference type="ARBA" id="ARBA00020570"/>
    </source>
</evidence>
<evidence type="ECO:0000256" key="1">
    <source>
        <dbReference type="ARBA" id="ARBA00008987"/>
    </source>
</evidence>
<comment type="similarity">
    <text evidence="1 8">Belongs to the thioredoxin family.</text>
</comment>
<evidence type="ECO:0000256" key="8">
    <source>
        <dbReference type="PIRNR" id="PIRNR000077"/>
    </source>
</evidence>
<evidence type="ECO:0000256" key="6">
    <source>
        <dbReference type="ARBA" id="ARBA00023284"/>
    </source>
</evidence>
<gene>
    <name evidence="10" type="primary">trxA</name>
    <name evidence="10" type="ORF">NE619_00290</name>
</gene>
<dbReference type="CDD" id="cd02947">
    <property type="entry name" value="TRX_family"/>
    <property type="match status" value="1"/>
</dbReference>
<dbReference type="EMBL" id="JANFXK010000001">
    <property type="protein sequence ID" value="MCQ4635171.1"/>
    <property type="molecule type" value="Genomic_DNA"/>
</dbReference>
<proteinExistence type="inferred from homology"/>
<evidence type="ECO:0000313" key="11">
    <source>
        <dbReference type="Proteomes" id="UP001524502"/>
    </source>
</evidence>
<accession>A0ABT1RJK3</accession>
<dbReference type="InterPro" id="IPR036249">
    <property type="entry name" value="Thioredoxin-like_sf"/>
</dbReference>
<dbReference type="PROSITE" id="PS51352">
    <property type="entry name" value="THIOREDOXIN_2"/>
    <property type="match status" value="1"/>
</dbReference>
<dbReference type="PIRSF" id="PIRSF000077">
    <property type="entry name" value="Thioredoxin"/>
    <property type="match status" value="1"/>
</dbReference>
<keyword evidence="3" id="KW-0813">Transport</keyword>
<keyword evidence="6" id="KW-0676">Redox-active center</keyword>
<evidence type="ECO:0000256" key="4">
    <source>
        <dbReference type="ARBA" id="ARBA00022982"/>
    </source>
</evidence>
<keyword evidence="4" id="KW-0249">Electron transport</keyword>
<dbReference type="PRINTS" id="PR00421">
    <property type="entry name" value="THIOREDOXIN"/>
</dbReference>
<reference evidence="10 11" key="1">
    <citation type="submission" date="2022-06" db="EMBL/GenBank/DDBJ databases">
        <title>Isolation of gut microbiota from human fecal samples.</title>
        <authorList>
            <person name="Pamer E.G."/>
            <person name="Barat B."/>
            <person name="Waligurski E."/>
            <person name="Medina S."/>
            <person name="Paddock L."/>
            <person name="Mostad J."/>
        </authorList>
    </citation>
    <scope>NUCLEOTIDE SEQUENCE [LARGE SCALE GENOMIC DNA]</scope>
    <source>
        <strain evidence="10 11">SL.3.17</strain>
    </source>
</reference>
<keyword evidence="5" id="KW-1015">Disulfide bond</keyword>
<dbReference type="PANTHER" id="PTHR45663:SF11">
    <property type="entry name" value="GEO12009P1"/>
    <property type="match status" value="1"/>
</dbReference>
<dbReference type="SUPFAM" id="SSF52833">
    <property type="entry name" value="Thioredoxin-like"/>
    <property type="match status" value="1"/>
</dbReference>
<evidence type="ECO:0000313" key="10">
    <source>
        <dbReference type="EMBL" id="MCQ4635171.1"/>
    </source>
</evidence>
<dbReference type="PROSITE" id="PS00194">
    <property type="entry name" value="THIOREDOXIN_1"/>
    <property type="match status" value="1"/>
</dbReference>
<dbReference type="Proteomes" id="UP001524502">
    <property type="component" value="Unassembled WGS sequence"/>
</dbReference>
<sequence>MKRREVEEMAVKTITKDNFENEVLKAEGPVLVDFWAAWCGPCKMMGPVVDQIAEEHTDIKVGKLNIDEQPDLAAKYGVMSIPTLILFENGQPKDTSIGLVPKESIEKMFK</sequence>
<dbReference type="PANTHER" id="PTHR45663">
    <property type="entry name" value="GEO12009P1"/>
    <property type="match status" value="1"/>
</dbReference>
<name>A0ABT1RJK3_9FIRM</name>
<evidence type="ECO:0000256" key="5">
    <source>
        <dbReference type="ARBA" id="ARBA00023157"/>
    </source>
</evidence>
<evidence type="ECO:0000256" key="7">
    <source>
        <dbReference type="NCBIfam" id="TIGR01068"/>
    </source>
</evidence>
<feature type="domain" description="Thioredoxin" evidence="9">
    <location>
        <begin position="1"/>
        <end position="110"/>
    </location>
</feature>